<keyword evidence="9" id="KW-1185">Reference proteome</keyword>
<dbReference type="GO" id="GO:0003887">
    <property type="term" value="F:DNA-directed DNA polymerase activity"/>
    <property type="evidence" value="ECO:0007669"/>
    <property type="project" value="UniProtKB-KW"/>
</dbReference>
<evidence type="ECO:0000256" key="4">
    <source>
        <dbReference type="ARBA" id="ARBA00022705"/>
    </source>
</evidence>
<evidence type="ECO:0000256" key="5">
    <source>
        <dbReference type="ARBA" id="ARBA00022932"/>
    </source>
</evidence>
<dbReference type="Gene3D" id="1.10.8.60">
    <property type="match status" value="1"/>
</dbReference>
<comment type="catalytic activity">
    <reaction evidence="7">
        <text>DNA(n) + a 2'-deoxyribonucleoside 5'-triphosphate = DNA(n+1) + diphosphate</text>
        <dbReference type="Rhea" id="RHEA:22508"/>
        <dbReference type="Rhea" id="RHEA-COMP:17339"/>
        <dbReference type="Rhea" id="RHEA-COMP:17340"/>
        <dbReference type="ChEBI" id="CHEBI:33019"/>
        <dbReference type="ChEBI" id="CHEBI:61560"/>
        <dbReference type="ChEBI" id="CHEBI:173112"/>
        <dbReference type="EC" id="2.7.7.7"/>
    </reaction>
</comment>
<gene>
    <name evidence="8" type="ORF">C8J24_1314</name>
</gene>
<dbReference type="GO" id="GO:0006261">
    <property type="term" value="P:DNA-templated DNA replication"/>
    <property type="evidence" value="ECO:0007669"/>
    <property type="project" value="TreeGrafter"/>
</dbReference>
<dbReference type="SUPFAM" id="SSF52540">
    <property type="entry name" value="P-loop containing nucleoside triphosphate hydrolases"/>
    <property type="match status" value="1"/>
</dbReference>
<evidence type="ECO:0000256" key="6">
    <source>
        <dbReference type="ARBA" id="ARBA00034754"/>
    </source>
</evidence>
<evidence type="ECO:0000256" key="3">
    <source>
        <dbReference type="ARBA" id="ARBA00022695"/>
    </source>
</evidence>
<evidence type="ECO:0000313" key="9">
    <source>
        <dbReference type="Proteomes" id="UP000240996"/>
    </source>
</evidence>
<dbReference type="AlphaFoldDB" id="A0A2T4YVS6"/>
<keyword evidence="3" id="KW-0548">Nucleotidyltransferase</keyword>
<reference evidence="8 9" key="1">
    <citation type="submission" date="2018-04" db="EMBL/GenBank/DDBJ databases">
        <title>Genomic Encyclopedia of Type Strains, Phase III (KMG-III): the genomes of soil and plant-associated and newly described type strains.</title>
        <authorList>
            <person name="Whitman W."/>
        </authorList>
    </citation>
    <scope>NUCLEOTIDE SEQUENCE [LARGE SCALE GENOMIC DNA]</scope>
    <source>
        <strain evidence="8 9">NW12</strain>
    </source>
</reference>
<protein>
    <recommendedName>
        <fullName evidence="1">DNA-directed DNA polymerase</fullName>
        <ecNumber evidence="1">2.7.7.7</ecNumber>
    </recommendedName>
</protein>
<dbReference type="GO" id="GO:0009360">
    <property type="term" value="C:DNA polymerase III complex"/>
    <property type="evidence" value="ECO:0007669"/>
    <property type="project" value="TreeGrafter"/>
</dbReference>
<dbReference type="GO" id="GO:0003677">
    <property type="term" value="F:DNA binding"/>
    <property type="evidence" value="ECO:0007669"/>
    <property type="project" value="InterPro"/>
</dbReference>
<organism evidence="8 9">
    <name type="scientific">Sphingomonas aerolata</name>
    <dbReference type="NCBI Taxonomy" id="185951"/>
    <lineage>
        <taxon>Bacteria</taxon>
        <taxon>Pseudomonadati</taxon>
        <taxon>Pseudomonadota</taxon>
        <taxon>Alphaproteobacteria</taxon>
        <taxon>Sphingomonadales</taxon>
        <taxon>Sphingomonadaceae</taxon>
        <taxon>Sphingomonas</taxon>
    </lineage>
</organism>
<dbReference type="NCBIfam" id="TIGR01128">
    <property type="entry name" value="holA"/>
    <property type="match status" value="1"/>
</dbReference>
<proteinExistence type="inferred from homology"/>
<keyword evidence="5" id="KW-0239">DNA-directed DNA polymerase</keyword>
<sequence>MKASANQIRAALARPGPDIRLYLLHGPDEAGASDLARTLAKAMGPDAERVDLDGAQLRSDPSRLADEAAAMSLFATARHVRVASAGEESLDAFATLLNADRAGNPVVAIAPSVKTSAKIVKLALESPRAMAFACYAPTAADAERLASTMAGEQGLRPAPGVARRLVETTGGDRAVIAREIDKLALYLDASAERPHDLDHAALDAIGADLGEAEMGQAIDAAIEGRVADLGTELARLEEAGTSPIPWLRQLVRRLIALAEMRGEIDRGEAVDTVMKRHRVFFRDEAQTAKSLRRWSPVMLATAIARVRAAERAIMAPGNPGGVVADAAIVALAQAIARRN</sequence>
<evidence type="ECO:0000313" key="8">
    <source>
        <dbReference type="EMBL" id="PTM47909.1"/>
    </source>
</evidence>
<dbReference type="PANTHER" id="PTHR34388:SF1">
    <property type="entry name" value="DNA POLYMERASE III SUBUNIT DELTA"/>
    <property type="match status" value="1"/>
</dbReference>
<dbReference type="InterPro" id="IPR005790">
    <property type="entry name" value="DNA_polIII_delta"/>
</dbReference>
<accession>A0A2T4YVS6</accession>
<dbReference type="RefSeq" id="WP_107931083.1">
    <property type="nucleotide sequence ID" value="NZ_PZZN01000001.1"/>
</dbReference>
<keyword evidence="2" id="KW-0808">Transferase</keyword>
<name>A0A2T4YVS6_9SPHN</name>
<dbReference type="Gene3D" id="1.20.272.10">
    <property type="match status" value="1"/>
</dbReference>
<evidence type="ECO:0000256" key="7">
    <source>
        <dbReference type="ARBA" id="ARBA00049244"/>
    </source>
</evidence>
<comment type="caution">
    <text evidence="8">The sequence shown here is derived from an EMBL/GenBank/DDBJ whole genome shotgun (WGS) entry which is preliminary data.</text>
</comment>
<comment type="similarity">
    <text evidence="6">Belongs to the DNA polymerase HolA subunit family.</text>
</comment>
<dbReference type="EMBL" id="PZZN01000001">
    <property type="protein sequence ID" value="PTM47909.1"/>
    <property type="molecule type" value="Genomic_DNA"/>
</dbReference>
<dbReference type="InterPro" id="IPR008921">
    <property type="entry name" value="DNA_pol3_clamp-load_cplx_C"/>
</dbReference>
<evidence type="ECO:0000256" key="1">
    <source>
        <dbReference type="ARBA" id="ARBA00012417"/>
    </source>
</evidence>
<keyword evidence="4" id="KW-0235">DNA replication</keyword>
<dbReference type="InterPro" id="IPR027417">
    <property type="entry name" value="P-loop_NTPase"/>
</dbReference>
<dbReference type="PANTHER" id="PTHR34388">
    <property type="entry name" value="DNA POLYMERASE III SUBUNIT DELTA"/>
    <property type="match status" value="1"/>
</dbReference>
<dbReference type="Proteomes" id="UP000240996">
    <property type="component" value="Unassembled WGS sequence"/>
</dbReference>
<evidence type="ECO:0000256" key="2">
    <source>
        <dbReference type="ARBA" id="ARBA00022679"/>
    </source>
</evidence>
<dbReference type="EC" id="2.7.7.7" evidence="1"/>
<dbReference type="SUPFAM" id="SSF48019">
    <property type="entry name" value="post-AAA+ oligomerization domain-like"/>
    <property type="match status" value="1"/>
</dbReference>